<evidence type="ECO:0000256" key="9">
    <source>
        <dbReference type="RuleBase" id="RU363032"/>
    </source>
</evidence>
<geneLocation type="plasmid" evidence="11">
    <name>pINBov266</name>
</geneLocation>
<keyword evidence="14" id="KW-1185">Reference proteome</keyword>
<keyword evidence="8 9" id="KW-0472">Membrane</keyword>
<gene>
    <name evidence="11" type="ORF">CPT75_00545</name>
    <name evidence="12" type="ORF">SAMN04487884_13240</name>
</gene>
<sequence length="275" mass="31055">MRKERISEVVITYIILILVSFIFFFPVLWLVMASFSATGSIYDYDGFFPKSFSTGTYYKLFNDTAMYDYPAWLRNTLFVSACSCILSTVLVILTAYTMSRFKFKMRKPLMKTTLVLSMFPSFMGMTAVYLIMINFNMINNLWSLILIYSAGAPMGYLVQKGYFDTISTSIYEAATIDGASNPTIFFKVTLPLSKPILVYTALTSFAWPWSDFILPNMLLKNRDLWTVAVGLTHLGETEFSRFAAGAIFIAVPIVILYFALSRFLVAGVSDGAVKQ</sequence>
<protein>
    <submittedName>
        <fullName evidence="12">Arabinogalactan oligomer / maltooligosaccharide transport system permease protein</fullName>
    </submittedName>
    <submittedName>
        <fullName evidence="11">Sugar ABC transporter permease</fullName>
    </submittedName>
</protein>
<dbReference type="EMBL" id="NXNG01000002">
    <property type="protein sequence ID" value="PWT25904.1"/>
    <property type="molecule type" value="Genomic_DNA"/>
</dbReference>
<reference evidence="11 14" key="2">
    <citation type="submission" date="2017-09" db="EMBL/GenBank/DDBJ databases">
        <title>High-quality draft genome sequence of Butyrivibrio fibrisolvens INBov1, isolated from cow rumen.</title>
        <authorList>
            <person name="Rodriguez Hernaez J."/>
            <person name="Rivarola M."/>
            <person name="Paniego N."/>
            <person name="Cravero S."/>
            <person name="Ceron Cucchi M."/>
            <person name="Martinez M.C."/>
        </authorList>
    </citation>
    <scope>NUCLEOTIDE SEQUENCE [LARGE SCALE GENOMIC DNA]</scope>
    <source>
        <strain evidence="11 14">INBov1</strain>
        <plasmid evidence="14">pinbov266</plasmid>
        <plasmid evidence="11">pINBov266</plasmid>
    </source>
</reference>
<evidence type="ECO:0000259" key="10">
    <source>
        <dbReference type="PROSITE" id="PS50928"/>
    </source>
</evidence>
<dbReference type="GO" id="GO:0015423">
    <property type="term" value="F:ABC-type maltose transporter activity"/>
    <property type="evidence" value="ECO:0007669"/>
    <property type="project" value="TreeGrafter"/>
</dbReference>
<feature type="transmembrane region" description="Helical" evidence="9">
    <location>
        <begin position="72"/>
        <end position="93"/>
    </location>
</feature>
<organism evidence="12 13">
    <name type="scientific">Butyrivibrio fibrisolvens</name>
    <dbReference type="NCBI Taxonomy" id="831"/>
    <lineage>
        <taxon>Bacteria</taxon>
        <taxon>Bacillati</taxon>
        <taxon>Bacillota</taxon>
        <taxon>Clostridia</taxon>
        <taxon>Lachnospirales</taxon>
        <taxon>Lachnospiraceae</taxon>
        <taxon>Butyrivibrio</taxon>
    </lineage>
</organism>
<evidence type="ECO:0000313" key="11">
    <source>
        <dbReference type="EMBL" id="PWT25904.1"/>
    </source>
</evidence>
<evidence type="ECO:0000313" key="14">
    <source>
        <dbReference type="Proteomes" id="UP000245488"/>
    </source>
</evidence>
<dbReference type="RefSeq" id="WP_027203912.1">
    <property type="nucleotide sequence ID" value="NZ_CM009897.1"/>
</dbReference>
<dbReference type="GO" id="GO:0042956">
    <property type="term" value="P:maltodextrin transmembrane transport"/>
    <property type="evidence" value="ECO:0007669"/>
    <property type="project" value="TreeGrafter"/>
</dbReference>
<dbReference type="InterPro" id="IPR050901">
    <property type="entry name" value="BP-dep_ABC_trans_perm"/>
</dbReference>
<feature type="transmembrane region" description="Helical" evidence="9">
    <location>
        <begin position="141"/>
        <end position="158"/>
    </location>
</feature>
<keyword evidence="4" id="KW-1003">Cell membrane</keyword>
<dbReference type="Proteomes" id="UP000245488">
    <property type="component" value="Plasmid pINBov266"/>
</dbReference>
<evidence type="ECO:0000256" key="5">
    <source>
        <dbReference type="ARBA" id="ARBA00022597"/>
    </source>
</evidence>
<dbReference type="PROSITE" id="PS50928">
    <property type="entry name" value="ABC_TM1"/>
    <property type="match status" value="1"/>
</dbReference>
<dbReference type="InterPro" id="IPR035906">
    <property type="entry name" value="MetI-like_sf"/>
</dbReference>
<geneLocation type="plasmid" evidence="14">
    <name>pinbov266</name>
</geneLocation>
<feature type="transmembrane region" description="Helical" evidence="9">
    <location>
        <begin position="114"/>
        <end position="135"/>
    </location>
</feature>
<keyword evidence="5" id="KW-0762">Sugar transport</keyword>
<feature type="domain" description="ABC transmembrane type-1" evidence="10">
    <location>
        <begin position="73"/>
        <end position="260"/>
    </location>
</feature>
<dbReference type="eggNOG" id="COG3833">
    <property type="taxonomic scope" value="Bacteria"/>
</dbReference>
<dbReference type="Proteomes" id="UP000182584">
    <property type="component" value="Unassembled WGS sequence"/>
</dbReference>
<dbReference type="AlphaFoldDB" id="A0A1H9WPK2"/>
<proteinExistence type="inferred from homology"/>
<evidence type="ECO:0000256" key="8">
    <source>
        <dbReference type="ARBA" id="ARBA00023136"/>
    </source>
</evidence>
<evidence type="ECO:0000256" key="7">
    <source>
        <dbReference type="ARBA" id="ARBA00022989"/>
    </source>
</evidence>
<feature type="transmembrane region" description="Helical" evidence="9">
    <location>
        <begin position="239"/>
        <end position="260"/>
    </location>
</feature>
<reference evidence="12 13" key="1">
    <citation type="submission" date="2016-10" db="EMBL/GenBank/DDBJ databases">
        <authorList>
            <person name="de Groot N.N."/>
        </authorList>
    </citation>
    <scope>NUCLEOTIDE SEQUENCE [LARGE SCALE GENOMIC DNA]</scope>
    <source>
        <strain evidence="12 13">AR40</strain>
    </source>
</reference>
<dbReference type="PANTHER" id="PTHR32243:SF50">
    <property type="entry name" value="MALTOSE_MALTODEXTRIN TRANSPORT SYSTEM PERMEASE PROTEIN MALG"/>
    <property type="match status" value="1"/>
</dbReference>
<name>A0A1H9WPK2_BUTFI</name>
<dbReference type="SUPFAM" id="SSF161098">
    <property type="entry name" value="MetI-like"/>
    <property type="match status" value="1"/>
</dbReference>
<evidence type="ECO:0000256" key="4">
    <source>
        <dbReference type="ARBA" id="ARBA00022475"/>
    </source>
</evidence>
<evidence type="ECO:0000313" key="12">
    <source>
        <dbReference type="EMBL" id="SES35805.1"/>
    </source>
</evidence>
<comment type="subcellular location">
    <subcellularLocation>
        <location evidence="1 9">Cell membrane</location>
        <topology evidence="1 9">Multi-pass membrane protein</topology>
    </subcellularLocation>
</comment>
<keyword evidence="6 9" id="KW-0812">Transmembrane</keyword>
<keyword evidence="11" id="KW-0614">Plasmid</keyword>
<evidence type="ECO:0000256" key="6">
    <source>
        <dbReference type="ARBA" id="ARBA00022692"/>
    </source>
</evidence>
<evidence type="ECO:0000313" key="13">
    <source>
        <dbReference type="Proteomes" id="UP000182584"/>
    </source>
</evidence>
<dbReference type="OrthoDB" id="9794684at2"/>
<dbReference type="Pfam" id="PF00528">
    <property type="entry name" value="BPD_transp_1"/>
    <property type="match status" value="1"/>
</dbReference>
<evidence type="ECO:0000256" key="1">
    <source>
        <dbReference type="ARBA" id="ARBA00004651"/>
    </source>
</evidence>
<dbReference type="Gene3D" id="1.10.3720.10">
    <property type="entry name" value="MetI-like"/>
    <property type="match status" value="1"/>
</dbReference>
<dbReference type="EMBL" id="FOGJ01000032">
    <property type="protein sequence ID" value="SES35805.1"/>
    <property type="molecule type" value="Genomic_DNA"/>
</dbReference>
<comment type="similarity">
    <text evidence="2">Belongs to the binding-protein-dependent transport system permease family. MalFG subfamily.</text>
</comment>
<evidence type="ECO:0000256" key="2">
    <source>
        <dbReference type="ARBA" id="ARBA00009047"/>
    </source>
</evidence>
<keyword evidence="3 9" id="KW-0813">Transport</keyword>
<dbReference type="InterPro" id="IPR000515">
    <property type="entry name" value="MetI-like"/>
</dbReference>
<evidence type="ECO:0000256" key="3">
    <source>
        <dbReference type="ARBA" id="ARBA00022448"/>
    </source>
</evidence>
<accession>A0A1H9WPK2</accession>
<dbReference type="GO" id="GO:0005886">
    <property type="term" value="C:plasma membrane"/>
    <property type="evidence" value="ECO:0007669"/>
    <property type="project" value="UniProtKB-SubCell"/>
</dbReference>
<feature type="transmembrane region" description="Helical" evidence="9">
    <location>
        <begin position="12"/>
        <end position="32"/>
    </location>
</feature>
<keyword evidence="7 9" id="KW-1133">Transmembrane helix</keyword>
<dbReference type="CDD" id="cd06261">
    <property type="entry name" value="TM_PBP2"/>
    <property type="match status" value="1"/>
</dbReference>
<dbReference type="PANTHER" id="PTHR32243">
    <property type="entry name" value="MALTOSE TRANSPORT SYSTEM PERMEASE-RELATED"/>
    <property type="match status" value="1"/>
</dbReference>